<comment type="caution">
    <text evidence="1">The sequence shown here is derived from an EMBL/GenBank/DDBJ whole genome shotgun (WGS) entry which is preliminary data.</text>
</comment>
<reference evidence="1 2" key="1">
    <citation type="submission" date="2024-06" db="EMBL/GenBank/DDBJ databases">
        <title>The Natural Products Discovery Center: Release of the First 8490 Sequenced Strains for Exploring Actinobacteria Biosynthetic Diversity.</title>
        <authorList>
            <person name="Kalkreuter E."/>
            <person name="Kautsar S.A."/>
            <person name="Yang D."/>
            <person name="Bader C.D."/>
            <person name="Teijaro C.N."/>
            <person name="Fluegel L."/>
            <person name="Davis C.M."/>
            <person name="Simpson J.R."/>
            <person name="Lauterbach L."/>
            <person name="Steele A.D."/>
            <person name="Gui C."/>
            <person name="Meng S."/>
            <person name="Li G."/>
            <person name="Viehrig K."/>
            <person name="Ye F."/>
            <person name="Su P."/>
            <person name="Kiefer A.F."/>
            <person name="Nichols A."/>
            <person name="Cepeda A.J."/>
            <person name="Yan W."/>
            <person name="Fan B."/>
            <person name="Jiang Y."/>
            <person name="Adhikari A."/>
            <person name="Zheng C.-J."/>
            <person name="Schuster L."/>
            <person name="Cowan T.M."/>
            <person name="Smanski M.J."/>
            <person name="Chevrette M.G."/>
            <person name="De Carvalho L.P.S."/>
            <person name="Shen B."/>
        </authorList>
    </citation>
    <scope>NUCLEOTIDE SEQUENCE [LARGE SCALE GENOMIC DNA]</scope>
    <source>
        <strain evidence="1 2">NPDC052360</strain>
    </source>
</reference>
<accession>A0ABV3KM34</accession>
<name>A0ABV3KM34_STRGS</name>
<evidence type="ECO:0008006" key="3">
    <source>
        <dbReference type="Google" id="ProtNLM"/>
    </source>
</evidence>
<organism evidence="1 2">
    <name type="scientific">Streptomyces griseosporeus</name>
    <dbReference type="NCBI Taxonomy" id="1910"/>
    <lineage>
        <taxon>Bacteria</taxon>
        <taxon>Bacillati</taxon>
        <taxon>Actinomycetota</taxon>
        <taxon>Actinomycetes</taxon>
        <taxon>Kitasatosporales</taxon>
        <taxon>Streptomycetaceae</taxon>
        <taxon>Streptomyces</taxon>
    </lineage>
</organism>
<gene>
    <name evidence="1" type="ORF">AB0470_12575</name>
</gene>
<proteinExistence type="predicted"/>
<protein>
    <recommendedName>
        <fullName evidence="3">Transcriptional regulator</fullName>
    </recommendedName>
</protein>
<dbReference type="RefSeq" id="WP_239513234.1">
    <property type="nucleotide sequence ID" value="NZ_JBFAUJ010000004.1"/>
</dbReference>
<dbReference type="EMBL" id="JBFAUJ010000004">
    <property type="protein sequence ID" value="MEV8460370.1"/>
    <property type="molecule type" value="Genomic_DNA"/>
</dbReference>
<keyword evidence="2" id="KW-1185">Reference proteome</keyword>
<evidence type="ECO:0000313" key="1">
    <source>
        <dbReference type="EMBL" id="MEV8460370.1"/>
    </source>
</evidence>
<sequence>MSFAEEWAQLKADALARRSAGMQIDQLPADVGGGGSGPAAGRLVAKADSINGNANLLVEIAGFLHEGRPDAELTTTAREPRAHHDVAQQVERFARFADDQYLDSVALFAALSTRLRTAGGDFVHVDGETAQRFLDNVLHYGQYIAPEAR</sequence>
<evidence type="ECO:0000313" key="2">
    <source>
        <dbReference type="Proteomes" id="UP001553148"/>
    </source>
</evidence>
<dbReference type="Proteomes" id="UP001553148">
    <property type="component" value="Unassembled WGS sequence"/>
</dbReference>